<dbReference type="EMBL" id="CM042023">
    <property type="protein sequence ID" value="KAI3814408.1"/>
    <property type="molecule type" value="Genomic_DNA"/>
</dbReference>
<reference evidence="2" key="1">
    <citation type="journal article" date="2022" name="Mol. Ecol. Resour.">
        <title>The genomes of chicory, endive, great burdock and yacon provide insights into Asteraceae palaeo-polyploidization history and plant inulin production.</title>
        <authorList>
            <person name="Fan W."/>
            <person name="Wang S."/>
            <person name="Wang H."/>
            <person name="Wang A."/>
            <person name="Jiang F."/>
            <person name="Liu H."/>
            <person name="Zhao H."/>
            <person name="Xu D."/>
            <person name="Zhang Y."/>
        </authorList>
    </citation>
    <scope>NUCLEOTIDE SEQUENCE [LARGE SCALE GENOMIC DNA]</scope>
    <source>
        <strain evidence="2">cv. Yunnan</strain>
    </source>
</reference>
<proteinExistence type="predicted"/>
<name>A0ACB9J394_9ASTR</name>
<keyword evidence="2" id="KW-1185">Reference proteome</keyword>
<accession>A0ACB9J394</accession>
<protein>
    <submittedName>
        <fullName evidence="1">Uncharacterized protein</fullName>
    </submittedName>
</protein>
<gene>
    <name evidence="1" type="ORF">L1987_19163</name>
</gene>
<dbReference type="Proteomes" id="UP001056120">
    <property type="component" value="Linkage Group LG06"/>
</dbReference>
<organism evidence="1 2">
    <name type="scientific">Smallanthus sonchifolius</name>
    <dbReference type="NCBI Taxonomy" id="185202"/>
    <lineage>
        <taxon>Eukaryota</taxon>
        <taxon>Viridiplantae</taxon>
        <taxon>Streptophyta</taxon>
        <taxon>Embryophyta</taxon>
        <taxon>Tracheophyta</taxon>
        <taxon>Spermatophyta</taxon>
        <taxon>Magnoliopsida</taxon>
        <taxon>eudicotyledons</taxon>
        <taxon>Gunneridae</taxon>
        <taxon>Pentapetalae</taxon>
        <taxon>asterids</taxon>
        <taxon>campanulids</taxon>
        <taxon>Asterales</taxon>
        <taxon>Asteraceae</taxon>
        <taxon>Asteroideae</taxon>
        <taxon>Heliantheae alliance</taxon>
        <taxon>Millerieae</taxon>
        <taxon>Smallanthus</taxon>
    </lineage>
</organism>
<evidence type="ECO:0000313" key="2">
    <source>
        <dbReference type="Proteomes" id="UP001056120"/>
    </source>
</evidence>
<sequence>MLYEPYRCYTSRIDVRDGTVVNIYIFAFSEMEPVDEDWLEHANAEEKELMDKKSEMKHVDENWISLLEQAKAEEKELRNKRRWLLGLPTSEDEDKEGDEEGDGDEDEDEDVKGSSIEIKRHPIPESLLREDDVSYEIIKSLVEKEACNSKNMYHISEDEIQLVHSPRDVRGILHLIKDMTNQGLDRFGEALTGGSVKFEKTRWKMTQTIKGCLLSSLNKRRKIKLSESQSAVLKNPHNYRWSSESRFIPADSDSYRAAVYKILGALEALPTQTLSAMHRKIKGIKGYMPRLIPPKKSGWGRDTLIKHLRKKSLKLLSKLKEGDSLQEPLAKAMDVAGLHLKLIQGCEFATNFVIQPSPDTNALQNEIAKCIKLLDQRVELRVLKDIQQALNAAGEKIADRSLRALVRNLLTEYLCECSDMEVVPERLHQVLAIMRKSCKAPLPHPPEKMKIEEDVESILSVSASMKQLVWDLIPPSEDEKLDQGFADAYMEDLEDSYEEEEDDDDDDDDVSMPSASTGKSKVKLSQCMHLMRHHLVTVKITQQEEGHPVIFDDERSMCKNNRYLAVQAATDEASVVAYRLIDHILNDYAQIQQASDKSSLGVEEGNIKQKKRKAARDEPQEEEDDGSGSFVLKAVEELLPSFAKKCEGLKKLK</sequence>
<comment type="caution">
    <text evidence="1">The sequence shown here is derived from an EMBL/GenBank/DDBJ whole genome shotgun (WGS) entry which is preliminary data.</text>
</comment>
<evidence type="ECO:0000313" key="1">
    <source>
        <dbReference type="EMBL" id="KAI3814408.1"/>
    </source>
</evidence>
<reference evidence="1 2" key="2">
    <citation type="journal article" date="2022" name="Mol. Ecol. Resour.">
        <title>The genomes of chicory, endive, great burdock and yacon provide insights into Asteraceae paleo-polyploidization history and plant inulin production.</title>
        <authorList>
            <person name="Fan W."/>
            <person name="Wang S."/>
            <person name="Wang H."/>
            <person name="Wang A."/>
            <person name="Jiang F."/>
            <person name="Liu H."/>
            <person name="Zhao H."/>
            <person name="Xu D."/>
            <person name="Zhang Y."/>
        </authorList>
    </citation>
    <scope>NUCLEOTIDE SEQUENCE [LARGE SCALE GENOMIC DNA]</scope>
    <source>
        <strain evidence="2">cv. Yunnan</strain>
        <tissue evidence="1">Leaves</tissue>
    </source>
</reference>